<feature type="transmembrane region" description="Helical" evidence="19">
    <location>
        <begin position="198"/>
        <end position="218"/>
    </location>
</feature>
<dbReference type="CDD" id="cd16922">
    <property type="entry name" value="HATPase_EvgS-ArcB-TorS-like"/>
    <property type="match status" value="1"/>
</dbReference>
<dbReference type="InterPro" id="IPR036097">
    <property type="entry name" value="HisK_dim/P_sf"/>
</dbReference>
<dbReference type="Gene3D" id="3.30.450.350">
    <property type="entry name" value="CHASE domain"/>
    <property type="match status" value="1"/>
</dbReference>
<dbReference type="InterPro" id="IPR003594">
    <property type="entry name" value="HATPase_dom"/>
</dbReference>
<dbReference type="NCBIfam" id="TIGR00229">
    <property type="entry name" value="sensory_box"/>
    <property type="match status" value="1"/>
</dbReference>
<feature type="domain" description="Response regulatory" evidence="21">
    <location>
        <begin position="1038"/>
        <end position="1146"/>
    </location>
</feature>
<dbReference type="InterPro" id="IPR036890">
    <property type="entry name" value="HATPase_C_sf"/>
</dbReference>
<dbReference type="PROSITE" id="PS50109">
    <property type="entry name" value="HIS_KIN"/>
    <property type="match status" value="1"/>
</dbReference>
<dbReference type="SMART" id="SM00388">
    <property type="entry name" value="HisKA"/>
    <property type="match status" value="1"/>
</dbReference>
<dbReference type="PROSITE" id="PS50112">
    <property type="entry name" value="PAS"/>
    <property type="match status" value="1"/>
</dbReference>
<keyword evidence="6" id="KW-0808">Transferase</keyword>
<dbReference type="Gene3D" id="3.30.565.10">
    <property type="entry name" value="Histidine kinase-like ATPase, C-terminal domain"/>
    <property type="match status" value="1"/>
</dbReference>
<evidence type="ECO:0000256" key="1">
    <source>
        <dbReference type="ARBA" id="ARBA00000085"/>
    </source>
</evidence>
<dbReference type="SMART" id="SM00387">
    <property type="entry name" value="HATPase_c"/>
    <property type="match status" value="1"/>
</dbReference>
<evidence type="ECO:0000256" key="11">
    <source>
        <dbReference type="ARBA" id="ARBA00022989"/>
    </source>
</evidence>
<evidence type="ECO:0000256" key="4">
    <source>
        <dbReference type="ARBA" id="ARBA00022475"/>
    </source>
</evidence>
<evidence type="ECO:0000259" key="20">
    <source>
        <dbReference type="PROSITE" id="PS50109"/>
    </source>
</evidence>
<evidence type="ECO:0000313" key="25">
    <source>
        <dbReference type="Proteomes" id="UP000504844"/>
    </source>
</evidence>
<name>A0A6M8SRH1_9NEIS</name>
<gene>
    <name evidence="24" type="ORF">HQN60_03760</name>
</gene>
<dbReference type="CDD" id="cd17546">
    <property type="entry name" value="REC_hyHK_CKI1_RcsC-like"/>
    <property type="match status" value="2"/>
</dbReference>
<proteinExistence type="predicted"/>
<dbReference type="GO" id="GO:0005524">
    <property type="term" value="F:ATP binding"/>
    <property type="evidence" value="ECO:0007669"/>
    <property type="project" value="UniProtKB-KW"/>
</dbReference>
<dbReference type="SMART" id="SM00091">
    <property type="entry name" value="PAS"/>
    <property type="match status" value="1"/>
</dbReference>
<dbReference type="GO" id="GO:0000155">
    <property type="term" value="F:phosphorelay sensor kinase activity"/>
    <property type="evidence" value="ECO:0007669"/>
    <property type="project" value="InterPro"/>
</dbReference>
<feature type="transmembrane region" description="Helical" evidence="19">
    <location>
        <begin position="6"/>
        <end position="24"/>
    </location>
</feature>
<dbReference type="InterPro" id="IPR003661">
    <property type="entry name" value="HisK_dim/P_dom"/>
</dbReference>
<dbReference type="Gene3D" id="3.30.450.20">
    <property type="entry name" value="PAS domain"/>
    <property type="match status" value="1"/>
</dbReference>
<dbReference type="SUPFAM" id="SSF52172">
    <property type="entry name" value="CheY-like"/>
    <property type="match status" value="2"/>
</dbReference>
<comment type="caution">
    <text evidence="18">Lacks conserved residue(s) required for the propagation of feature annotation.</text>
</comment>
<dbReference type="CDD" id="cd00130">
    <property type="entry name" value="PAS"/>
    <property type="match status" value="1"/>
</dbReference>
<dbReference type="InterPro" id="IPR013767">
    <property type="entry name" value="PAS_fold"/>
</dbReference>
<feature type="transmembrane region" description="Helical" evidence="19">
    <location>
        <begin position="272"/>
        <end position="293"/>
    </location>
</feature>
<dbReference type="SUPFAM" id="SSF55874">
    <property type="entry name" value="ATPase domain of HSP90 chaperone/DNA topoisomerase II/histidine kinase"/>
    <property type="match status" value="1"/>
</dbReference>
<feature type="domain" description="Response regulatory" evidence="21">
    <location>
        <begin position="1172"/>
        <end position="1289"/>
    </location>
</feature>
<dbReference type="KEGG" id="dee:HQN60_03760"/>
<dbReference type="SMART" id="SM00448">
    <property type="entry name" value="REC"/>
    <property type="match status" value="2"/>
</dbReference>
<comment type="subcellular location">
    <subcellularLocation>
        <location evidence="2">Cell membrane</location>
        <topology evidence="2">Multi-pass membrane protein</topology>
    </subcellularLocation>
</comment>
<feature type="modified residue" description="4-aspartylphosphate" evidence="18">
    <location>
        <position position="1221"/>
    </location>
</feature>
<dbReference type="SUPFAM" id="SSF47384">
    <property type="entry name" value="Homodimeric domain of signal transducing histidine kinase"/>
    <property type="match status" value="1"/>
</dbReference>
<dbReference type="InterPro" id="IPR011006">
    <property type="entry name" value="CheY-like_superfamily"/>
</dbReference>
<dbReference type="InterPro" id="IPR035965">
    <property type="entry name" value="PAS-like_dom_sf"/>
</dbReference>
<dbReference type="InterPro" id="IPR005467">
    <property type="entry name" value="His_kinase_dom"/>
</dbReference>
<dbReference type="Gene3D" id="3.40.50.2300">
    <property type="match status" value="2"/>
</dbReference>
<evidence type="ECO:0000256" key="3">
    <source>
        <dbReference type="ARBA" id="ARBA00012438"/>
    </source>
</evidence>
<dbReference type="InterPro" id="IPR001789">
    <property type="entry name" value="Sig_transdc_resp-reg_receiver"/>
</dbReference>
<dbReference type="Pfam" id="PF00512">
    <property type="entry name" value="HisKA"/>
    <property type="match status" value="1"/>
</dbReference>
<evidence type="ECO:0000256" key="6">
    <source>
        <dbReference type="ARBA" id="ARBA00022679"/>
    </source>
</evidence>
<feature type="transmembrane region" description="Helical" evidence="19">
    <location>
        <begin position="82"/>
        <end position="107"/>
    </location>
</feature>
<keyword evidence="13 19" id="KW-0472">Membrane</keyword>
<organism evidence="24 25">
    <name type="scientific">Deefgea piscis</name>
    <dbReference type="NCBI Taxonomy" id="2739061"/>
    <lineage>
        <taxon>Bacteria</taxon>
        <taxon>Pseudomonadati</taxon>
        <taxon>Pseudomonadota</taxon>
        <taxon>Betaproteobacteria</taxon>
        <taxon>Neisseriales</taxon>
        <taxon>Chitinibacteraceae</taxon>
        <taxon>Deefgea</taxon>
    </lineage>
</organism>
<keyword evidence="7 19" id="KW-0812">Transmembrane</keyword>
<keyword evidence="11 19" id="KW-1133">Transmembrane helix</keyword>
<evidence type="ECO:0000259" key="22">
    <source>
        <dbReference type="PROSITE" id="PS50112"/>
    </source>
</evidence>
<feature type="transmembrane region" description="Helical" evidence="19">
    <location>
        <begin position="313"/>
        <end position="330"/>
    </location>
</feature>
<feature type="domain" description="PAS" evidence="22">
    <location>
        <begin position="654"/>
        <end position="710"/>
    </location>
</feature>
<feature type="transmembrane region" description="Helical" evidence="19">
    <location>
        <begin position="163"/>
        <end position="186"/>
    </location>
</feature>
<evidence type="ECO:0000256" key="7">
    <source>
        <dbReference type="ARBA" id="ARBA00022692"/>
    </source>
</evidence>
<evidence type="ECO:0000256" key="8">
    <source>
        <dbReference type="ARBA" id="ARBA00022741"/>
    </source>
</evidence>
<evidence type="ECO:0000256" key="9">
    <source>
        <dbReference type="ARBA" id="ARBA00022777"/>
    </source>
</evidence>
<dbReference type="PROSITE" id="PS50839">
    <property type="entry name" value="CHASE"/>
    <property type="match status" value="1"/>
</dbReference>
<accession>A0A6M8SRH1</accession>
<comment type="catalytic activity">
    <reaction evidence="1">
        <text>ATP + protein L-histidine = ADP + protein N-phospho-L-histidine.</text>
        <dbReference type="EC" id="2.7.13.3"/>
    </reaction>
</comment>
<feature type="transmembrane region" description="Helical" evidence="19">
    <location>
        <begin position="127"/>
        <end position="151"/>
    </location>
</feature>
<dbReference type="Pfam" id="PF00072">
    <property type="entry name" value="Response_reg"/>
    <property type="match status" value="2"/>
</dbReference>
<dbReference type="InterPro" id="IPR004358">
    <property type="entry name" value="Sig_transdc_His_kin-like_C"/>
</dbReference>
<dbReference type="CDD" id="cd00082">
    <property type="entry name" value="HisKA"/>
    <property type="match status" value="1"/>
</dbReference>
<dbReference type="Gene3D" id="1.10.287.130">
    <property type="match status" value="1"/>
</dbReference>
<keyword evidence="8" id="KW-0547">Nucleotide-binding</keyword>
<evidence type="ECO:0000259" key="21">
    <source>
        <dbReference type="PROSITE" id="PS50110"/>
    </source>
</evidence>
<dbReference type="RefSeq" id="WP_173532414.1">
    <property type="nucleotide sequence ID" value="NZ_CP054143.1"/>
</dbReference>
<evidence type="ECO:0000313" key="24">
    <source>
        <dbReference type="EMBL" id="QKJ65906.1"/>
    </source>
</evidence>
<keyword evidence="4" id="KW-1003">Cell membrane</keyword>
<keyword evidence="12" id="KW-0902">Two-component regulatory system</keyword>
<dbReference type="FunFam" id="1.10.287.130:FF:000002">
    <property type="entry name" value="Two-component osmosensing histidine kinase"/>
    <property type="match status" value="1"/>
</dbReference>
<evidence type="ECO:0000256" key="13">
    <source>
        <dbReference type="ARBA" id="ARBA00023136"/>
    </source>
</evidence>
<feature type="transmembrane region" description="Helical" evidence="19">
    <location>
        <begin position="45"/>
        <end position="70"/>
    </location>
</feature>
<evidence type="ECO:0000256" key="14">
    <source>
        <dbReference type="ARBA" id="ARBA00058004"/>
    </source>
</evidence>
<dbReference type="EC" id="2.7.13.3" evidence="3"/>
<dbReference type="PRINTS" id="PR00344">
    <property type="entry name" value="BCTRLSENSOR"/>
</dbReference>
<evidence type="ECO:0000256" key="12">
    <source>
        <dbReference type="ARBA" id="ARBA00023012"/>
    </source>
</evidence>
<dbReference type="Pfam" id="PF00989">
    <property type="entry name" value="PAS"/>
    <property type="match status" value="1"/>
</dbReference>
<evidence type="ECO:0000256" key="17">
    <source>
        <dbReference type="ARBA" id="ARBA00070152"/>
    </source>
</evidence>
<dbReference type="Proteomes" id="UP000504844">
    <property type="component" value="Chromosome"/>
</dbReference>
<comment type="function">
    <text evidence="14">Member of the two-component regulatory system BvgS/BvgA. Phosphorylates BvgA via a four-step phosphorelay in response to environmental signals.</text>
</comment>
<keyword evidence="9" id="KW-0418">Kinase</keyword>
<feature type="transmembrane region" description="Helical" evidence="19">
    <location>
        <begin position="243"/>
        <end position="260"/>
    </location>
</feature>
<feature type="domain" description="Histidine kinase" evidence="20">
    <location>
        <begin position="799"/>
        <end position="1020"/>
    </location>
</feature>
<evidence type="ECO:0000256" key="19">
    <source>
        <dbReference type="SAM" id="Phobius"/>
    </source>
</evidence>
<dbReference type="GO" id="GO:0005886">
    <property type="term" value="C:plasma membrane"/>
    <property type="evidence" value="ECO:0007669"/>
    <property type="project" value="UniProtKB-SubCell"/>
</dbReference>
<dbReference type="InterPro" id="IPR006189">
    <property type="entry name" value="CHASE_dom"/>
</dbReference>
<evidence type="ECO:0000256" key="15">
    <source>
        <dbReference type="ARBA" id="ARBA00064003"/>
    </source>
</evidence>
<comment type="subunit">
    <text evidence="15">At low DSF concentrations, interacts with RpfF.</text>
</comment>
<dbReference type="SMART" id="SM01079">
    <property type="entry name" value="CHASE"/>
    <property type="match status" value="1"/>
</dbReference>
<evidence type="ECO:0000256" key="18">
    <source>
        <dbReference type="PROSITE-ProRule" id="PRU00169"/>
    </source>
</evidence>
<dbReference type="EMBL" id="CP054143">
    <property type="protein sequence ID" value="QKJ65906.1"/>
    <property type="molecule type" value="Genomic_DNA"/>
</dbReference>
<dbReference type="SUPFAM" id="SSF55785">
    <property type="entry name" value="PYP-like sensor domain (PAS domain)"/>
    <property type="match status" value="1"/>
</dbReference>
<evidence type="ECO:0000259" key="23">
    <source>
        <dbReference type="PROSITE" id="PS50839"/>
    </source>
</evidence>
<dbReference type="InterPro" id="IPR042240">
    <property type="entry name" value="CHASE_sf"/>
</dbReference>
<dbReference type="InterPro" id="IPR007895">
    <property type="entry name" value="MASE1"/>
</dbReference>
<evidence type="ECO:0000256" key="16">
    <source>
        <dbReference type="ARBA" id="ARBA00068150"/>
    </source>
</evidence>
<keyword evidence="10" id="KW-0067">ATP-binding</keyword>
<feature type="domain" description="CHASE" evidence="23">
    <location>
        <begin position="399"/>
        <end position="596"/>
    </location>
</feature>
<reference evidence="24 25" key="1">
    <citation type="submission" date="2020-05" db="EMBL/GenBank/DDBJ databases">
        <title>Complete genome sequence of Deefgea sp. D17.</title>
        <authorList>
            <person name="Bae J.-W."/>
            <person name="Han J.E."/>
        </authorList>
    </citation>
    <scope>NUCLEOTIDE SEQUENCE [LARGE SCALE GENOMIC DNA]</scope>
    <source>
        <strain evidence="24 25">D17</strain>
    </source>
</reference>
<dbReference type="PANTHER" id="PTHR45339:SF6">
    <property type="entry name" value="SENSORY HISTIDINE PROTEIN KINASE"/>
    <property type="match status" value="1"/>
</dbReference>
<evidence type="ECO:0000256" key="5">
    <source>
        <dbReference type="ARBA" id="ARBA00022553"/>
    </source>
</evidence>
<dbReference type="Pfam" id="PF02518">
    <property type="entry name" value="HATPase_c"/>
    <property type="match status" value="1"/>
</dbReference>
<dbReference type="InterPro" id="IPR000014">
    <property type="entry name" value="PAS"/>
</dbReference>
<protein>
    <recommendedName>
        <fullName evidence="16">Sensory/regulatory protein RpfC</fullName>
        <ecNumber evidence="3">2.7.13.3</ecNumber>
    </recommendedName>
    <alternativeName>
        <fullName evidence="17">Virulence sensor protein BvgS</fullName>
    </alternativeName>
</protein>
<dbReference type="PROSITE" id="PS50110">
    <property type="entry name" value="RESPONSE_REGULATORY"/>
    <property type="match status" value="2"/>
</dbReference>
<dbReference type="GO" id="GO:0006355">
    <property type="term" value="P:regulation of DNA-templated transcription"/>
    <property type="evidence" value="ECO:0007669"/>
    <property type="project" value="InterPro"/>
</dbReference>
<evidence type="ECO:0000256" key="10">
    <source>
        <dbReference type="ARBA" id="ARBA00022840"/>
    </source>
</evidence>
<dbReference type="Pfam" id="PF03924">
    <property type="entry name" value="CHASE"/>
    <property type="match status" value="1"/>
</dbReference>
<sequence length="1295" mass="142715">MRHPFAFLPAYLPSCLFGLLYFVVAKYSLHLAFAATSVSPIWPPAGIAVAGIILIGYRSIPFLVIAAFAANLANLWAQNLPINSQSILVCAAIGVGNTLEALVGAILIERWIGHAQLLARFQNVFRLVLIALLAALCSALIGCLSLIWGGVLPAAAWMNVFSTWWMGDVCGILVMTPLILCCWSAALERKPFPKLSMIIAFFATLALLLAIVFAPFFAQSSPLLLLLLLPPIAWAAWHDQGRGVTSCVFVVVSVAIWATLQGRGPFAAQDLNSALISLDSFVAVWCVIGLALAADLNERQQLALSHRVEAKDLMPWLVLLIGIALTITAWDQAQKSRREQNQLQFNRQAHELAERINERIKIYEHILLSVNGLFAIKDITSPEEWHQYIEHLFIQQRLPGVQGISYAAYLRGAAQKSQFEKTQQKIRPNFQIQPAGEREIYTPVTYLEPGNWRNQRAIGFDLYSETVRRRAIELARDTGQPTLTGKIKLRQETQQDQQNGSILMVPLFQRAMPTSTVAQRQAAFRGVIASPFRMKDWTLATLGQGLQQFNIQLFDGVSTNPKALMFANQTIPALGDSDLRQQVFTLNLPNHQWTLQLAPSKAFVAAVGYQNERNILMGGLLVSVLLFALLRTLLLSNHKAMRLAKTMAASLRESEAKFSSLVDTAGEAIIVTDASGRILSFNASAEKLFAYGKEEILGENLLILISPADRAIYQAMFAANARVGSEIGFAHQAELLALHRQGDEFPIVCSLSAWEFNGAVYFGAIIMDLTARKQIENELSEALHVAELANQAKSAFLANMSHEIRTPLNAILGFSSLLADTELNRQQHEFLAAIHSGGDLLLCQINDLLDFSKIEAGKLEIEQIDFDVRCTLEDSFDLVSAKAAEKNLAMACLIDPSTPWRLRGDPARIRQIMLNLLNNAIKFTAQGEVLARVHAEQVNERQYRLYIAISDTGVGIAPEVQLKLFQPFTQADSSTTRQFGGTGLGLSICKRLCEIMGGQIEVKSQLGAGAIFSFNLLLDVAERDGGQPSLAPIIQGRRVLLLEHVAINRELLSLQLQSMGLVVEVFADEAAVLARVATQSDFIVAILDNLDLGRAIRQLDSSLPLVLLTAVSQQGQAALAKEIGFAAFLSKPIRTAQLHACLNEVLNLQQRPEDERALVTVHHIAEMQHKTYVLLAEDNQINQKIAVLMLEKIGCRVDVVADGREALNAVQQNNYDLLFMDCQMPEMDGFAATEAIRALDNEKRSIPIVALTANAFAEDVRHCYAVGMNDFLSKPVKIEDLKKIVEKWGMKPSPA</sequence>
<feature type="transmembrane region" description="Helical" evidence="19">
    <location>
        <begin position="615"/>
        <end position="634"/>
    </location>
</feature>
<dbReference type="PANTHER" id="PTHR45339">
    <property type="entry name" value="HYBRID SIGNAL TRANSDUCTION HISTIDINE KINASE J"/>
    <property type="match status" value="1"/>
</dbReference>
<keyword evidence="25" id="KW-1185">Reference proteome</keyword>
<keyword evidence="5 18" id="KW-0597">Phosphoprotein</keyword>
<dbReference type="FunFam" id="3.30.565.10:FF:000010">
    <property type="entry name" value="Sensor histidine kinase RcsC"/>
    <property type="match status" value="1"/>
</dbReference>
<evidence type="ECO:0000256" key="2">
    <source>
        <dbReference type="ARBA" id="ARBA00004651"/>
    </source>
</evidence>
<dbReference type="Pfam" id="PF05231">
    <property type="entry name" value="MASE1"/>
    <property type="match status" value="1"/>
</dbReference>